<sequence length="250" mass="30264">MSFNIFVHKTGAMTEISRYVSRGYSFYISGFIPAEKLHHFHDKISERYNFNLTKYQKAYQKRKGNYNSHFITYPRYNSLGFNWIILFTHDLSEVDKTENFYSIKSKNQRLMFTDRFELIELPRKGNDTSWTWRIANDYYQNLKQEISDSIRLKSKDNKLEIVLNSIHRLPGFRGIRNQIFQLRKFALVEYERNNSKPYENIKRKYIPFTRFQKFPVVNSELVVERILKGKTPFKNEWKYPENKLISMEKL</sequence>
<proteinExistence type="predicted"/>
<keyword evidence="2" id="KW-1185">Reference proteome</keyword>
<dbReference type="EMBL" id="JAPWGY010000017">
    <property type="protein sequence ID" value="MCZ4283074.1"/>
    <property type="molecule type" value="Genomic_DNA"/>
</dbReference>
<dbReference type="Proteomes" id="UP001069802">
    <property type="component" value="Unassembled WGS sequence"/>
</dbReference>
<reference evidence="1" key="1">
    <citation type="submission" date="2022-12" db="EMBL/GenBank/DDBJ databases">
        <title>Bacterial isolates from different developmental stages of Nematostella vectensis.</title>
        <authorList>
            <person name="Fraune S."/>
        </authorList>
    </citation>
    <scope>NUCLEOTIDE SEQUENCE</scope>
    <source>
        <strain evidence="1">G21630-S1</strain>
    </source>
</reference>
<organism evidence="1 2">
    <name type="scientific">Kiloniella laminariae</name>
    <dbReference type="NCBI Taxonomy" id="454162"/>
    <lineage>
        <taxon>Bacteria</taxon>
        <taxon>Pseudomonadati</taxon>
        <taxon>Pseudomonadota</taxon>
        <taxon>Alphaproteobacteria</taxon>
        <taxon>Rhodospirillales</taxon>
        <taxon>Kiloniellaceae</taxon>
        <taxon>Kiloniella</taxon>
    </lineage>
</organism>
<accession>A0ABT4LPM0</accession>
<protein>
    <recommendedName>
        <fullName evidence="3">Sulfotransferase domain-containing protein</fullName>
    </recommendedName>
</protein>
<dbReference type="RefSeq" id="WP_269425196.1">
    <property type="nucleotide sequence ID" value="NZ_JAPWGY010000017.1"/>
</dbReference>
<evidence type="ECO:0008006" key="3">
    <source>
        <dbReference type="Google" id="ProtNLM"/>
    </source>
</evidence>
<evidence type="ECO:0000313" key="2">
    <source>
        <dbReference type="Proteomes" id="UP001069802"/>
    </source>
</evidence>
<evidence type="ECO:0000313" key="1">
    <source>
        <dbReference type="EMBL" id="MCZ4283074.1"/>
    </source>
</evidence>
<name>A0ABT4LPM0_9PROT</name>
<gene>
    <name evidence="1" type="ORF">O4H49_19980</name>
</gene>
<comment type="caution">
    <text evidence="1">The sequence shown here is derived from an EMBL/GenBank/DDBJ whole genome shotgun (WGS) entry which is preliminary data.</text>
</comment>